<evidence type="ECO:0000313" key="6">
    <source>
        <dbReference type="Proteomes" id="UP000501991"/>
    </source>
</evidence>
<dbReference type="InterPro" id="IPR036282">
    <property type="entry name" value="Glutathione-S-Trfase_C_sf"/>
</dbReference>
<gene>
    <name evidence="5" type="ORF">G3580_10235</name>
</gene>
<dbReference type="EMBL" id="CP048836">
    <property type="protein sequence ID" value="QID17986.1"/>
    <property type="molecule type" value="Genomic_DNA"/>
</dbReference>
<dbReference type="PANTHER" id="PTHR32419:SF6">
    <property type="entry name" value="GLUTATHIONE S-TRANSFERASE OMEGA-LIKE 1-RELATED"/>
    <property type="match status" value="1"/>
</dbReference>
<evidence type="ECO:0000313" key="5">
    <source>
        <dbReference type="EMBL" id="QID17986.1"/>
    </source>
</evidence>
<dbReference type="InterPro" id="IPR016639">
    <property type="entry name" value="GST_Omega/GSH"/>
</dbReference>
<protein>
    <submittedName>
        <fullName evidence="5">Glutathione S-transferase family protein</fullName>
    </submittedName>
</protein>
<feature type="active site" description="Proton donor/acceptor" evidence="1">
    <location>
        <position position="189"/>
    </location>
</feature>
<dbReference type="PIRSF" id="PIRSF015753">
    <property type="entry name" value="GST"/>
    <property type="match status" value="1"/>
</dbReference>
<accession>A0A6C1B2X6</accession>
<dbReference type="SFLD" id="SFLDG01148">
    <property type="entry name" value="Xi_(cytGST)"/>
    <property type="match status" value="1"/>
</dbReference>
<dbReference type="InterPro" id="IPR040079">
    <property type="entry name" value="Glutathione_S-Trfase"/>
</dbReference>
<dbReference type="Gene3D" id="3.40.30.10">
    <property type="entry name" value="Glutaredoxin"/>
    <property type="match status" value="1"/>
</dbReference>
<feature type="binding site" evidence="2">
    <location>
        <begin position="124"/>
        <end position="127"/>
    </location>
    <ligand>
        <name>glutathione</name>
        <dbReference type="ChEBI" id="CHEBI:57925"/>
    </ligand>
</feature>
<dbReference type="KEGG" id="azq:G3580_10235"/>
<feature type="site" description="Lowers pKa of active site Cys" evidence="3">
    <location>
        <position position="290"/>
    </location>
</feature>
<dbReference type="Pfam" id="PF13410">
    <property type="entry name" value="GST_C_2"/>
    <property type="match status" value="1"/>
</dbReference>
<dbReference type="GO" id="GO:0005737">
    <property type="term" value="C:cytoplasm"/>
    <property type="evidence" value="ECO:0007669"/>
    <property type="project" value="TreeGrafter"/>
</dbReference>
<dbReference type="CDD" id="cd03190">
    <property type="entry name" value="GST_C_Omega_like"/>
    <property type="match status" value="1"/>
</dbReference>
<keyword evidence="5" id="KW-0808">Transferase</keyword>
<sequence length="319" mass="35948">MLVNGQWTEDWQPVQESDDDGRFIRQAAGFRHTVSTDNDQGFTPESGRYHLYLAYICPWACRTLIALRLKGLDRHISHDIVDPRLTAQGWCFGDSFDGATGDTVNHARYMHEIYTRADPHYTGRATVPVLWDRKRATIVNNESSEILRILNRGFGDLADERIDLYPAALADEIDRVNERLYDRFNNGVYRAGFATTQQAYDEAVTEVFEALDWLEARLAGQTWLAGAQLTEADIRAFVTLIRFDPAYHGAFKCNLRPLSAYPALIDYVKRLLAIPAFAASVRIDHIQAGYYGIKAINPSGIVPAGPELDYIESMSPRAA</sequence>
<dbReference type="InterPro" id="IPR004045">
    <property type="entry name" value="Glutathione_S-Trfase_N"/>
</dbReference>
<dbReference type="SFLD" id="SFLDG01206">
    <property type="entry name" value="Xi.1"/>
    <property type="match status" value="1"/>
</dbReference>
<proteinExistence type="predicted"/>
<dbReference type="Proteomes" id="UP000501991">
    <property type="component" value="Chromosome"/>
</dbReference>
<dbReference type="SFLD" id="SFLDS00019">
    <property type="entry name" value="Glutathione_Transferase_(cytos"/>
    <property type="match status" value="1"/>
</dbReference>
<organism evidence="5 6">
    <name type="scientific">Nitrogeniibacter mangrovi</name>
    <dbReference type="NCBI Taxonomy" id="2016596"/>
    <lineage>
        <taxon>Bacteria</taxon>
        <taxon>Pseudomonadati</taxon>
        <taxon>Pseudomonadota</taxon>
        <taxon>Betaproteobacteria</taxon>
        <taxon>Rhodocyclales</taxon>
        <taxon>Zoogloeaceae</taxon>
        <taxon>Nitrogeniibacter</taxon>
    </lineage>
</organism>
<dbReference type="RefSeq" id="WP_173765204.1">
    <property type="nucleotide sequence ID" value="NZ_CP048836.1"/>
</dbReference>
<feature type="binding site" evidence="2">
    <location>
        <position position="90"/>
    </location>
    <ligand>
        <name>glutathione</name>
        <dbReference type="ChEBI" id="CHEBI:57925"/>
    </ligand>
</feature>
<dbReference type="InterPro" id="IPR036249">
    <property type="entry name" value="Thioredoxin-like_sf"/>
</dbReference>
<keyword evidence="6" id="KW-1185">Reference proteome</keyword>
<feature type="binding site" evidence="2">
    <location>
        <begin position="142"/>
        <end position="143"/>
    </location>
    <ligand>
        <name>glutathione</name>
        <dbReference type="ChEBI" id="CHEBI:57925"/>
    </ligand>
</feature>
<feature type="site" description="Lowers pKa of active site Cys" evidence="3">
    <location>
        <position position="247"/>
    </location>
</feature>
<name>A0A6C1B2X6_9RHOO</name>
<dbReference type="SUPFAM" id="SSF52833">
    <property type="entry name" value="Thioredoxin-like"/>
    <property type="match status" value="1"/>
</dbReference>
<dbReference type="InterPro" id="IPR047047">
    <property type="entry name" value="GST_Omega-like_C"/>
</dbReference>
<dbReference type="Pfam" id="PF13409">
    <property type="entry name" value="GST_N_2"/>
    <property type="match status" value="1"/>
</dbReference>
<evidence type="ECO:0000259" key="4">
    <source>
        <dbReference type="PROSITE" id="PS50405"/>
    </source>
</evidence>
<evidence type="ECO:0000256" key="3">
    <source>
        <dbReference type="PIRSR" id="PIRSR015753-3"/>
    </source>
</evidence>
<feature type="active site" description="Nucleophile" evidence="1">
    <location>
        <position position="57"/>
    </location>
</feature>
<dbReference type="InterPro" id="IPR010987">
    <property type="entry name" value="Glutathione-S-Trfase_C-like"/>
</dbReference>
<dbReference type="PROSITE" id="PS50405">
    <property type="entry name" value="GST_CTER"/>
    <property type="match status" value="1"/>
</dbReference>
<dbReference type="AlphaFoldDB" id="A0A6C1B2X6"/>
<dbReference type="PANTHER" id="PTHR32419">
    <property type="entry name" value="GLUTATHIONYL-HYDROQUINONE REDUCTASE"/>
    <property type="match status" value="1"/>
</dbReference>
<dbReference type="SUPFAM" id="SSF47616">
    <property type="entry name" value="GST C-terminal domain-like"/>
    <property type="match status" value="1"/>
</dbReference>
<dbReference type="Gene3D" id="1.20.1050.10">
    <property type="match status" value="1"/>
</dbReference>
<evidence type="ECO:0000256" key="1">
    <source>
        <dbReference type="PIRSR" id="PIRSR015753-1"/>
    </source>
</evidence>
<reference evidence="5 6" key="1">
    <citation type="submission" date="2020-02" db="EMBL/GenBank/DDBJ databases">
        <title>Nitrogenibacter mangrovi gen. nov., sp. nov. isolated from mangrove sediment, a denitrifying betaproteobacterium.</title>
        <authorList>
            <person name="Liao H."/>
            <person name="Tian Y."/>
        </authorList>
    </citation>
    <scope>NUCLEOTIDE SEQUENCE [LARGE SCALE GENOMIC DNA]</scope>
    <source>
        <strain evidence="5 6">M9-3-2</strain>
    </source>
</reference>
<feature type="domain" description="GST C-terminal" evidence="4">
    <location>
        <begin position="166"/>
        <end position="290"/>
    </location>
</feature>
<dbReference type="GO" id="GO:0004364">
    <property type="term" value="F:glutathione transferase activity"/>
    <property type="evidence" value="ECO:0007669"/>
    <property type="project" value="InterPro"/>
</dbReference>
<evidence type="ECO:0000256" key="2">
    <source>
        <dbReference type="PIRSR" id="PIRSR015753-2"/>
    </source>
</evidence>